<dbReference type="GO" id="GO:0050661">
    <property type="term" value="F:NADP binding"/>
    <property type="evidence" value="ECO:0007669"/>
    <property type="project" value="InterPro"/>
</dbReference>
<comment type="caution">
    <text evidence="4">The sequence shown here is derived from an EMBL/GenBank/DDBJ whole genome shotgun (WGS) entry which is preliminary data.</text>
</comment>
<dbReference type="PANTHER" id="PTHR43539:SF68">
    <property type="entry name" value="FLAVIN-BINDING MONOOXYGENASE-LIKE PROTEIN (AFU_ORTHOLOGUE AFUA_4G09220)"/>
    <property type="match status" value="1"/>
</dbReference>
<sequence>MALNPRLIASTWLTAFRTASQSGDGGAFAALFLPNGWLRDLLVFTWDIHSLEGRDKVAAHVANTLANAQIQDIRLDDTAHLAPEVSFLPQIHAVDVEFAITFECRTGHGRGHIRLLPDQDGTFRALTALLMLSDLRGHEEQNILTFRDDTAAPGRDLQKDFANWVHGVETNPHVLIVGAGQTGVQVAARFKALQIPTLVIERHAQVGDVWRKRYPTLALHTIKRQNTLLYQPYPSNWPEYTPRDKLADWLEHYVSIQDLVVWTDSELQPRPVYDAVTGTWDVTICRQGKDVKLRPAHIILATGTLGKPYVPDIPGRDAFRGQVLHSEGFNGAAEFAGKRVVVVGAGNSSIDICQDLVTEGAEEVTMIQRSPTCVSGRAFLTGLARQRWPDEWPLDAADLKAAAFPLGLQKQWSIASQDFMWAVEKELHDKLRKGGVQLTLGPEGEGLYILVHERLGGQDKGGADLIADGRIKVKSGVAPARFTQFGVVLTDGSELIADAVILSTGYVHIKETNRALLGDEIVDQIGEVYGLDSEGELRASYRPSGHPGVSFVQVLFYLEFVVMN</sequence>
<dbReference type="InterPro" id="IPR020946">
    <property type="entry name" value="Flavin_mOase-like"/>
</dbReference>
<dbReference type="AlphaFoldDB" id="A0A1M2VZY2"/>
<keyword evidence="1" id="KW-0285">Flavoprotein</keyword>
<protein>
    <submittedName>
        <fullName evidence="4">Uncharacterized protein</fullName>
    </submittedName>
</protein>
<gene>
    <name evidence="4" type="ORF">TRAPUB_10373</name>
</gene>
<dbReference type="OMA" id="LEHYAIN"/>
<dbReference type="STRING" id="154538.A0A1M2VZY2"/>
<evidence type="ECO:0000256" key="1">
    <source>
        <dbReference type="ARBA" id="ARBA00022630"/>
    </source>
</evidence>
<reference evidence="4 5" key="1">
    <citation type="submission" date="2016-10" db="EMBL/GenBank/DDBJ databases">
        <title>Genome sequence of the basidiomycete white-rot fungus Trametes pubescens.</title>
        <authorList>
            <person name="Makela M.R."/>
            <person name="Granchi Z."/>
            <person name="Peng M."/>
            <person name="De Vries R.P."/>
            <person name="Grigoriev I."/>
            <person name="Riley R."/>
            <person name="Hilden K."/>
        </authorList>
    </citation>
    <scope>NUCLEOTIDE SEQUENCE [LARGE SCALE GENOMIC DNA]</scope>
    <source>
        <strain evidence="4 5">FBCC735</strain>
    </source>
</reference>
<keyword evidence="5" id="KW-1185">Reference proteome</keyword>
<evidence type="ECO:0000256" key="3">
    <source>
        <dbReference type="ARBA" id="ARBA00023002"/>
    </source>
</evidence>
<keyword evidence="2" id="KW-0274">FAD</keyword>
<dbReference type="PANTHER" id="PTHR43539">
    <property type="entry name" value="FLAVIN-BINDING MONOOXYGENASE-LIKE PROTEIN (AFU_ORTHOLOGUE AFUA_4G09220)"/>
    <property type="match status" value="1"/>
</dbReference>
<dbReference type="EMBL" id="MNAD01000428">
    <property type="protein sequence ID" value="OJT13103.1"/>
    <property type="molecule type" value="Genomic_DNA"/>
</dbReference>
<evidence type="ECO:0000313" key="5">
    <source>
        <dbReference type="Proteomes" id="UP000184267"/>
    </source>
</evidence>
<proteinExistence type="predicted"/>
<dbReference type="GO" id="GO:0004499">
    <property type="term" value="F:N,N-dimethylaniline monooxygenase activity"/>
    <property type="evidence" value="ECO:0007669"/>
    <property type="project" value="InterPro"/>
</dbReference>
<dbReference type="Pfam" id="PF00743">
    <property type="entry name" value="FMO-like"/>
    <property type="match status" value="1"/>
</dbReference>
<dbReference type="GO" id="GO:0050660">
    <property type="term" value="F:flavin adenine dinucleotide binding"/>
    <property type="evidence" value="ECO:0007669"/>
    <property type="project" value="InterPro"/>
</dbReference>
<dbReference type="InterPro" id="IPR050982">
    <property type="entry name" value="Auxin_biosynth/cation_transpt"/>
</dbReference>
<dbReference type="SUPFAM" id="SSF51905">
    <property type="entry name" value="FAD/NAD(P)-binding domain"/>
    <property type="match status" value="2"/>
</dbReference>
<evidence type="ECO:0000256" key="2">
    <source>
        <dbReference type="ARBA" id="ARBA00022827"/>
    </source>
</evidence>
<dbReference type="Gene3D" id="3.50.50.60">
    <property type="entry name" value="FAD/NAD(P)-binding domain"/>
    <property type="match status" value="1"/>
</dbReference>
<dbReference type="PRINTS" id="PR00411">
    <property type="entry name" value="PNDRDTASEI"/>
</dbReference>
<dbReference type="Proteomes" id="UP000184267">
    <property type="component" value="Unassembled WGS sequence"/>
</dbReference>
<dbReference type="InterPro" id="IPR036188">
    <property type="entry name" value="FAD/NAD-bd_sf"/>
</dbReference>
<accession>A0A1M2VZY2</accession>
<name>A0A1M2VZY2_TRAPU</name>
<dbReference type="OrthoDB" id="74360at2759"/>
<evidence type="ECO:0000313" key="4">
    <source>
        <dbReference type="EMBL" id="OJT13103.1"/>
    </source>
</evidence>
<organism evidence="4 5">
    <name type="scientific">Trametes pubescens</name>
    <name type="common">White-rot fungus</name>
    <dbReference type="NCBI Taxonomy" id="154538"/>
    <lineage>
        <taxon>Eukaryota</taxon>
        <taxon>Fungi</taxon>
        <taxon>Dikarya</taxon>
        <taxon>Basidiomycota</taxon>
        <taxon>Agaricomycotina</taxon>
        <taxon>Agaricomycetes</taxon>
        <taxon>Polyporales</taxon>
        <taxon>Polyporaceae</taxon>
        <taxon>Trametes</taxon>
    </lineage>
</organism>
<keyword evidence="3" id="KW-0560">Oxidoreductase</keyword>